<organism evidence="1 2">
    <name type="scientific">Lithospermum erythrorhizon</name>
    <name type="common">Purple gromwell</name>
    <name type="synonym">Lithospermum officinale var. erythrorhizon</name>
    <dbReference type="NCBI Taxonomy" id="34254"/>
    <lineage>
        <taxon>Eukaryota</taxon>
        <taxon>Viridiplantae</taxon>
        <taxon>Streptophyta</taxon>
        <taxon>Embryophyta</taxon>
        <taxon>Tracheophyta</taxon>
        <taxon>Spermatophyta</taxon>
        <taxon>Magnoliopsida</taxon>
        <taxon>eudicotyledons</taxon>
        <taxon>Gunneridae</taxon>
        <taxon>Pentapetalae</taxon>
        <taxon>asterids</taxon>
        <taxon>lamiids</taxon>
        <taxon>Boraginales</taxon>
        <taxon>Boraginaceae</taxon>
        <taxon>Boraginoideae</taxon>
        <taxon>Lithospermeae</taxon>
        <taxon>Lithospermum</taxon>
    </lineage>
</organism>
<keyword evidence="2" id="KW-1185">Reference proteome</keyword>
<proteinExistence type="predicted"/>
<protein>
    <recommendedName>
        <fullName evidence="3">Mitochondrial protein</fullName>
    </recommendedName>
</protein>
<dbReference type="PANTHER" id="PTHR11439:SF455">
    <property type="entry name" value="RLK (RECEPTOR-LIKE PROTEIN KINASE) 8, PUTATIVE-RELATED"/>
    <property type="match status" value="1"/>
</dbReference>
<name>A0AAV3S171_LITER</name>
<evidence type="ECO:0008006" key="3">
    <source>
        <dbReference type="Google" id="ProtNLM"/>
    </source>
</evidence>
<reference evidence="1 2" key="1">
    <citation type="submission" date="2024-01" db="EMBL/GenBank/DDBJ databases">
        <title>The complete chloroplast genome sequence of Lithospermum erythrorhizon: insights into the phylogenetic relationship among Boraginaceae species and the maternal lineages of purple gromwells.</title>
        <authorList>
            <person name="Okada T."/>
            <person name="Watanabe K."/>
        </authorList>
    </citation>
    <scope>NUCLEOTIDE SEQUENCE [LARGE SCALE GENOMIC DNA]</scope>
</reference>
<evidence type="ECO:0000313" key="2">
    <source>
        <dbReference type="Proteomes" id="UP001454036"/>
    </source>
</evidence>
<accession>A0AAV3S171</accession>
<dbReference type="EMBL" id="BAABME010014202">
    <property type="protein sequence ID" value="GAA0186959.1"/>
    <property type="molecule type" value="Genomic_DNA"/>
</dbReference>
<dbReference type="CDD" id="cd09272">
    <property type="entry name" value="RNase_HI_RT_Ty1"/>
    <property type="match status" value="1"/>
</dbReference>
<dbReference type="PANTHER" id="PTHR11439">
    <property type="entry name" value="GAG-POL-RELATED RETROTRANSPOSON"/>
    <property type="match status" value="1"/>
</dbReference>
<dbReference type="AlphaFoldDB" id="A0AAV3S171"/>
<sequence>MQVTKPVSTPTSLKPPKLDSATTLLYNPHEYRGAKRILRYIAGSPDHGLLIKPCSDLSLTVYSDSDWGGCPISRRSTTGYCVFFGSNLISWSSKKQPTVARSSTEAEYRALASAAAEVTWVQQSTPSQRFAYIHLADVFSKPLTIAKFHTAIANLCLSNVRQIEGACKGISTRTEVAAEIATNSSSSVD</sequence>
<gene>
    <name evidence="1" type="ORF">LIER_34247</name>
</gene>
<dbReference type="Proteomes" id="UP001454036">
    <property type="component" value="Unassembled WGS sequence"/>
</dbReference>
<comment type="caution">
    <text evidence="1">The sequence shown here is derived from an EMBL/GenBank/DDBJ whole genome shotgun (WGS) entry which is preliminary data.</text>
</comment>
<evidence type="ECO:0000313" key="1">
    <source>
        <dbReference type="EMBL" id="GAA0186959.1"/>
    </source>
</evidence>